<keyword evidence="1" id="KW-0732">Signal</keyword>
<evidence type="ECO:0000256" key="1">
    <source>
        <dbReference type="SAM" id="SignalP"/>
    </source>
</evidence>
<name>A0A836BV46_9CHLO</name>
<dbReference type="OrthoDB" id="549336at2759"/>
<reference evidence="2" key="1">
    <citation type="journal article" date="2020" name="bioRxiv">
        <title>Comparative genomics of Chlamydomonas.</title>
        <authorList>
            <person name="Craig R.J."/>
            <person name="Hasan A.R."/>
            <person name="Ness R.W."/>
            <person name="Keightley P.D."/>
        </authorList>
    </citation>
    <scope>NUCLEOTIDE SEQUENCE</scope>
    <source>
        <strain evidence="2">CCAP 11/70</strain>
    </source>
</reference>
<dbReference type="EMBL" id="JAEHOE010000070">
    <property type="protein sequence ID" value="KAG2489672.1"/>
    <property type="molecule type" value="Genomic_DNA"/>
</dbReference>
<evidence type="ECO:0000313" key="3">
    <source>
        <dbReference type="Proteomes" id="UP000612055"/>
    </source>
</evidence>
<gene>
    <name evidence="2" type="ORF">HYH03_011782</name>
</gene>
<protein>
    <submittedName>
        <fullName evidence="2">Uncharacterized protein</fullName>
    </submittedName>
</protein>
<sequence length="408" mass="45379">MSVAGLLLAILGLAGRLGAAHAAGGWTIFNDIPDHWHVFAGAIATVRKHLDPHTQLVWLSLSRERQSREHPPPYGLLDWLGDKPNGSDWHHLPYVQKVPTRIPDVGGPMKRTLSWGPVQGLVCVSPELDHLKACHKAAKVLGAKHVVALIHRGDFIRSHSWFLSLAVDRREVPVHLVALVPHVSKCANASLHGALPVHWATMVAPYTSPQPCESKSCLEGFVVQGSLRQWKTKNGSGLIRNYDGLWEQLRSTKGAASVRIKVLGQGNKRDLALPKELEKRVDFHSGLPFPDYWEIISRSYALAPMHGTSQYLTMRCSSTYLTMRCSSTVLASLTTCVPLIADAALLGAYDMFTKEHVFFQEEGETEVEVMKRVMALPDKELFAKRAAVCRLRDEQLRRSARVLRDLVE</sequence>
<dbReference type="Proteomes" id="UP000612055">
    <property type="component" value="Unassembled WGS sequence"/>
</dbReference>
<proteinExistence type="predicted"/>
<feature type="chain" id="PRO_5032770906" evidence="1">
    <location>
        <begin position="23"/>
        <end position="408"/>
    </location>
</feature>
<dbReference type="AlphaFoldDB" id="A0A836BV46"/>
<evidence type="ECO:0000313" key="2">
    <source>
        <dbReference type="EMBL" id="KAG2489672.1"/>
    </source>
</evidence>
<keyword evidence="3" id="KW-1185">Reference proteome</keyword>
<feature type="signal peptide" evidence="1">
    <location>
        <begin position="1"/>
        <end position="22"/>
    </location>
</feature>
<accession>A0A836BV46</accession>
<comment type="caution">
    <text evidence="2">The sequence shown here is derived from an EMBL/GenBank/DDBJ whole genome shotgun (WGS) entry which is preliminary data.</text>
</comment>
<organism evidence="2 3">
    <name type="scientific">Edaphochlamys debaryana</name>
    <dbReference type="NCBI Taxonomy" id="47281"/>
    <lineage>
        <taxon>Eukaryota</taxon>
        <taxon>Viridiplantae</taxon>
        <taxon>Chlorophyta</taxon>
        <taxon>core chlorophytes</taxon>
        <taxon>Chlorophyceae</taxon>
        <taxon>CS clade</taxon>
        <taxon>Chlamydomonadales</taxon>
        <taxon>Chlamydomonadales incertae sedis</taxon>
        <taxon>Edaphochlamys</taxon>
    </lineage>
</organism>